<protein>
    <submittedName>
        <fullName evidence="1">Uncharacterized protein</fullName>
    </submittedName>
</protein>
<name>A0A2T5HDL3_9PROT</name>
<accession>A0A2T5HDL3</accession>
<comment type="caution">
    <text evidence="1">The sequence shown here is derived from an EMBL/GenBank/DDBJ whole genome shotgun (WGS) entry which is preliminary data.</text>
</comment>
<evidence type="ECO:0000313" key="1">
    <source>
        <dbReference type="EMBL" id="PTQ69637.1"/>
    </source>
</evidence>
<sequence length="74" mass="8567">MLLLLMQYEKGKLCESRGRKVTDLTGICPRMAGLPDNTNRFNHVYDLTSIESNHFVHGYQRSSVLLSLRRNQNE</sequence>
<reference evidence="1 2" key="1">
    <citation type="submission" date="2018-04" db="EMBL/GenBank/DDBJ databases">
        <title>Active sludge and wastewater microbial communities from Klosterneuburg, Austria.</title>
        <authorList>
            <person name="Wagner M."/>
        </authorList>
    </citation>
    <scope>NUCLEOTIDE SEQUENCE [LARGE SCALE GENOMIC DNA]</scope>
    <source>
        <strain evidence="1 2">Nm49</strain>
    </source>
</reference>
<evidence type="ECO:0000313" key="2">
    <source>
        <dbReference type="Proteomes" id="UP000244128"/>
    </source>
</evidence>
<proteinExistence type="predicted"/>
<dbReference type="AlphaFoldDB" id="A0A2T5HDL3"/>
<organism evidence="1 2">
    <name type="scientific">Nitrosomonas oligotropha</name>
    <dbReference type="NCBI Taxonomy" id="42354"/>
    <lineage>
        <taxon>Bacteria</taxon>
        <taxon>Pseudomonadati</taxon>
        <taxon>Pseudomonadota</taxon>
        <taxon>Betaproteobacteria</taxon>
        <taxon>Nitrosomonadales</taxon>
        <taxon>Nitrosomonadaceae</taxon>
        <taxon>Nitrosomonas</taxon>
    </lineage>
</organism>
<gene>
    <name evidence="1" type="ORF">C8R26_1343</name>
</gene>
<dbReference type="Proteomes" id="UP000244128">
    <property type="component" value="Unassembled WGS sequence"/>
</dbReference>
<dbReference type="EMBL" id="QAOI01000034">
    <property type="protein sequence ID" value="PTQ69637.1"/>
    <property type="molecule type" value="Genomic_DNA"/>
</dbReference>